<evidence type="ECO:0008006" key="3">
    <source>
        <dbReference type="Google" id="ProtNLM"/>
    </source>
</evidence>
<keyword evidence="2" id="KW-1185">Reference proteome</keyword>
<evidence type="ECO:0000313" key="1">
    <source>
        <dbReference type="EMBL" id="QCD45214.1"/>
    </source>
</evidence>
<dbReference type="EMBL" id="CP012542">
    <property type="protein sequence ID" value="QCD45214.1"/>
    <property type="molecule type" value="Genomic_DNA"/>
</dbReference>
<dbReference type="AlphaFoldDB" id="A0A6G5QHX0"/>
<organism evidence="1 2">
    <name type="scientific">Campylobacter mucosalis CCUG 21559</name>
    <dbReference type="NCBI Taxonomy" id="1032067"/>
    <lineage>
        <taxon>Bacteria</taxon>
        <taxon>Pseudomonadati</taxon>
        <taxon>Campylobacterota</taxon>
        <taxon>Epsilonproteobacteria</taxon>
        <taxon>Campylobacterales</taxon>
        <taxon>Campylobacteraceae</taxon>
        <taxon>Campylobacter</taxon>
    </lineage>
</organism>
<sequence>MIKFTLIALFTTFVFANEQLKKYDKLFENFKTQRIGLEQKEIESAKDPFIKQSIDRNLKIEPTRLEQPFALQAILGNRAKIDGVWRAVGDSFGGYKVLSIDARGVSLSKQNGEKIELKLVKDGKIEIKTR</sequence>
<accession>A0A6G5QHX0</accession>
<gene>
    <name evidence="1" type="ORF">CMUC_1451</name>
</gene>
<protein>
    <recommendedName>
        <fullName evidence="3">Transformation system protein</fullName>
    </recommendedName>
</protein>
<proteinExistence type="predicted"/>
<reference evidence="1 2" key="1">
    <citation type="submission" date="2016-07" db="EMBL/GenBank/DDBJ databases">
        <title>Comparative genomics of the Campylobacter concisus group.</title>
        <authorList>
            <person name="Miller W.G."/>
            <person name="Yee E."/>
            <person name="Chapman M.H."/>
            <person name="Huynh S."/>
            <person name="Bono J.L."/>
            <person name="On S.L.W."/>
            <person name="StLeger J."/>
            <person name="Foster G."/>
            <person name="Parker C.T."/>
        </authorList>
    </citation>
    <scope>NUCLEOTIDE SEQUENCE [LARGE SCALE GENOMIC DNA]</scope>
    <source>
        <strain evidence="1 2">CCUG 21559</strain>
    </source>
</reference>
<dbReference type="RefSeq" id="WP_171994013.1">
    <property type="nucleotide sequence ID" value="NZ_CP012542.1"/>
</dbReference>
<dbReference type="Proteomes" id="UP000503264">
    <property type="component" value="Chromosome"/>
</dbReference>
<evidence type="ECO:0000313" key="2">
    <source>
        <dbReference type="Proteomes" id="UP000503264"/>
    </source>
</evidence>
<name>A0A6G5QHX0_9BACT</name>